<dbReference type="EMBL" id="DVJP01000030">
    <property type="protein sequence ID" value="HIS75998.1"/>
    <property type="molecule type" value="Genomic_DNA"/>
</dbReference>
<dbReference type="PANTHER" id="PTHR11614">
    <property type="entry name" value="PHOSPHOLIPASE-RELATED"/>
    <property type="match status" value="1"/>
</dbReference>
<evidence type="ECO:0000313" key="2">
    <source>
        <dbReference type="EMBL" id="HIS75998.1"/>
    </source>
</evidence>
<proteinExistence type="predicted"/>
<dbReference type="Proteomes" id="UP000824002">
    <property type="component" value="Unassembled WGS sequence"/>
</dbReference>
<organism evidence="2 3">
    <name type="scientific">Candidatus Merdivicinus excrementipullorum</name>
    <dbReference type="NCBI Taxonomy" id="2840867"/>
    <lineage>
        <taxon>Bacteria</taxon>
        <taxon>Bacillati</taxon>
        <taxon>Bacillota</taxon>
        <taxon>Clostridia</taxon>
        <taxon>Eubacteriales</taxon>
        <taxon>Oscillospiraceae</taxon>
        <taxon>Oscillospiraceae incertae sedis</taxon>
        <taxon>Candidatus Merdivicinus</taxon>
    </lineage>
</organism>
<accession>A0A9D1K0F8</accession>
<sequence length="315" mass="35207">MNFQKSKASFLSADGASQIACYFYEPPAEPIGVLQISHGMCEYMERYEEFADFLCGKGFAVCGHDHLGHGASAQNPDGLGYFAKKDGAAFLPEDVRRLTQMAKKRWPGKPYFLLGHSMGSFIARQYLTLYGTELDGAVICGTAGPNPAAGAGKALASLLCAVGLEKHRSIFLNSLAFGSYNRRFDAPKSKYAWLSREDSIVRKYEQDPLCNYTFTAAGFRDLFALLIRVSAPEWAEKVPKNLPVFLISGEDDPVGDYGKGVRKVEAMLRKAGIRDLSCRLYPGGRHEILNETNRREVYEDVWEWLRERLVSMDKR</sequence>
<dbReference type="InterPro" id="IPR051044">
    <property type="entry name" value="MAG_DAG_Lipase"/>
</dbReference>
<protein>
    <submittedName>
        <fullName evidence="2">Lysophospholipase</fullName>
    </submittedName>
</protein>
<dbReference type="InterPro" id="IPR029058">
    <property type="entry name" value="AB_hydrolase_fold"/>
</dbReference>
<gene>
    <name evidence="2" type="ORF">IAB51_04215</name>
</gene>
<reference evidence="2" key="2">
    <citation type="journal article" date="2021" name="PeerJ">
        <title>Extensive microbial diversity within the chicken gut microbiome revealed by metagenomics and culture.</title>
        <authorList>
            <person name="Gilroy R."/>
            <person name="Ravi A."/>
            <person name="Getino M."/>
            <person name="Pursley I."/>
            <person name="Horton D.L."/>
            <person name="Alikhan N.F."/>
            <person name="Baker D."/>
            <person name="Gharbi K."/>
            <person name="Hall N."/>
            <person name="Watson M."/>
            <person name="Adriaenssens E.M."/>
            <person name="Foster-Nyarko E."/>
            <person name="Jarju S."/>
            <person name="Secka A."/>
            <person name="Antonio M."/>
            <person name="Oren A."/>
            <person name="Chaudhuri R.R."/>
            <person name="La Ragione R."/>
            <person name="Hildebrand F."/>
            <person name="Pallen M.J."/>
        </authorList>
    </citation>
    <scope>NUCLEOTIDE SEQUENCE</scope>
    <source>
        <strain evidence="2">CHK199-13235</strain>
    </source>
</reference>
<feature type="domain" description="Serine aminopeptidase S33" evidence="1">
    <location>
        <begin position="29"/>
        <end position="293"/>
    </location>
</feature>
<dbReference type="AlphaFoldDB" id="A0A9D1K0F8"/>
<dbReference type="Gene3D" id="3.40.50.1820">
    <property type="entry name" value="alpha/beta hydrolase"/>
    <property type="match status" value="1"/>
</dbReference>
<evidence type="ECO:0000313" key="3">
    <source>
        <dbReference type="Proteomes" id="UP000824002"/>
    </source>
</evidence>
<reference evidence="2" key="1">
    <citation type="submission" date="2020-10" db="EMBL/GenBank/DDBJ databases">
        <authorList>
            <person name="Gilroy R."/>
        </authorList>
    </citation>
    <scope>NUCLEOTIDE SEQUENCE</scope>
    <source>
        <strain evidence="2">CHK199-13235</strain>
    </source>
</reference>
<dbReference type="InterPro" id="IPR022742">
    <property type="entry name" value="Hydrolase_4"/>
</dbReference>
<name>A0A9D1K0F8_9FIRM</name>
<comment type="caution">
    <text evidence="2">The sequence shown here is derived from an EMBL/GenBank/DDBJ whole genome shotgun (WGS) entry which is preliminary data.</text>
</comment>
<dbReference type="Pfam" id="PF12146">
    <property type="entry name" value="Hydrolase_4"/>
    <property type="match status" value="1"/>
</dbReference>
<evidence type="ECO:0000259" key="1">
    <source>
        <dbReference type="Pfam" id="PF12146"/>
    </source>
</evidence>
<dbReference type="SUPFAM" id="SSF53474">
    <property type="entry name" value="alpha/beta-Hydrolases"/>
    <property type="match status" value="1"/>
</dbReference>